<gene>
    <name evidence="2" type="primary">sle_09670</name>
</gene>
<evidence type="ECO:0000256" key="1">
    <source>
        <dbReference type="SAM" id="MobiDB-lite"/>
    </source>
</evidence>
<dbReference type="KEGG" id="sle:sle_09670"/>
<dbReference type="AlphaFoldDB" id="A0A0F7VMC1"/>
<reference evidence="2 3" key="1">
    <citation type="submission" date="2015-02" db="EMBL/GenBank/DDBJ databases">
        <authorList>
            <person name="Gomez-Escribano P.J."/>
        </authorList>
    </citation>
    <scope>NUCLEOTIDE SEQUENCE [LARGE SCALE GENOMIC DNA]</scope>
    <source>
        <strain evidence="3">C34 (DSM 42122 / NRRL B-24963)</strain>
    </source>
</reference>
<accession>A0A0F7VMC1</accession>
<dbReference type="Proteomes" id="UP000035016">
    <property type="component" value="Chromosome Chromosome"/>
</dbReference>
<evidence type="ECO:0000313" key="3">
    <source>
        <dbReference type="Proteomes" id="UP000035016"/>
    </source>
</evidence>
<feature type="compositionally biased region" description="Low complexity" evidence="1">
    <location>
        <begin position="242"/>
        <end position="251"/>
    </location>
</feature>
<sequence>MTSRSCGWQRRTAAVIRRASSFHLDCQLLNALGQKPEREDGCVASVGTVGAPVDECRVGELGERLAQHGIDSEEYGLELVLRLRAGLDGRLLRQPQHAHVGRRPFTGLGRDVSASGQHGTGSSLCIDGVALAVLAADGAVGLVDLDDLDALPAQEACEGRSVGSGAFHTGSVQGAEGACPGQELSVSGAGGRELLVGQERSEHGDYGGDMHVLVGVHSQDHIFHQRFFRLCGQSRLGHAGDGHAAASSARGCGRHRAGGRSEL</sequence>
<organism evidence="2 3">
    <name type="scientific">Streptomyces leeuwenhoekii</name>
    <dbReference type="NCBI Taxonomy" id="1437453"/>
    <lineage>
        <taxon>Bacteria</taxon>
        <taxon>Bacillati</taxon>
        <taxon>Actinomycetota</taxon>
        <taxon>Actinomycetes</taxon>
        <taxon>Kitasatosporales</taxon>
        <taxon>Streptomycetaceae</taxon>
        <taxon>Streptomyces</taxon>
    </lineage>
</organism>
<feature type="region of interest" description="Disordered" evidence="1">
    <location>
        <begin position="242"/>
        <end position="263"/>
    </location>
</feature>
<evidence type="ECO:0000313" key="2">
    <source>
        <dbReference type="EMBL" id="CQR60430.1"/>
    </source>
</evidence>
<proteinExistence type="predicted"/>
<dbReference type="EMBL" id="LN831790">
    <property type="protein sequence ID" value="CQR60430.1"/>
    <property type="molecule type" value="Genomic_DNA"/>
</dbReference>
<protein>
    <submittedName>
        <fullName evidence="2">Uncharacterized protein</fullName>
    </submittedName>
</protein>
<feature type="compositionally biased region" description="Basic residues" evidence="1">
    <location>
        <begin position="252"/>
        <end position="263"/>
    </location>
</feature>
<name>A0A0F7VMC1_STRLW</name>